<evidence type="ECO:0000313" key="2">
    <source>
        <dbReference type="Proteomes" id="UP000626109"/>
    </source>
</evidence>
<dbReference type="Proteomes" id="UP000626109">
    <property type="component" value="Unassembled WGS sequence"/>
</dbReference>
<dbReference type="AlphaFoldDB" id="A0A813LDH2"/>
<proteinExistence type="predicted"/>
<name>A0A813LDH2_POLGL</name>
<organism evidence="1 2">
    <name type="scientific">Polarella glacialis</name>
    <name type="common">Dinoflagellate</name>
    <dbReference type="NCBI Taxonomy" id="89957"/>
    <lineage>
        <taxon>Eukaryota</taxon>
        <taxon>Sar</taxon>
        <taxon>Alveolata</taxon>
        <taxon>Dinophyceae</taxon>
        <taxon>Suessiales</taxon>
        <taxon>Suessiaceae</taxon>
        <taxon>Polarella</taxon>
    </lineage>
</organism>
<protein>
    <submittedName>
        <fullName evidence="1">Uncharacterized protein</fullName>
    </submittedName>
</protein>
<sequence length="175" mass="19951">VKQECNHGWAGWVGMIARKSRDDLERFFEKFHLLEVIRVLRGNFTHLEWFLAEASRLKEITLAAPVQEVIDRICVAQDDSAAHLDGITLLEDRLGAFRQYTSCASLQSLTLQLAFNPAGPQEPITLPELPLLEHLDLRTLVHPGNIRFPAPSPSLRRLTLVWHHFQNDFVNVTLP</sequence>
<evidence type="ECO:0000313" key="1">
    <source>
        <dbReference type="EMBL" id="CAE8724497.1"/>
    </source>
</evidence>
<reference evidence="1" key="1">
    <citation type="submission" date="2021-02" db="EMBL/GenBank/DDBJ databases">
        <authorList>
            <person name="Dougan E. K."/>
            <person name="Rhodes N."/>
            <person name="Thang M."/>
            <person name="Chan C."/>
        </authorList>
    </citation>
    <scope>NUCLEOTIDE SEQUENCE</scope>
</reference>
<gene>
    <name evidence="1" type="ORF">PGLA2088_LOCUS43729</name>
</gene>
<comment type="caution">
    <text evidence="1">The sequence shown here is derived from an EMBL/GenBank/DDBJ whole genome shotgun (WGS) entry which is preliminary data.</text>
</comment>
<dbReference type="EMBL" id="CAJNNW010034899">
    <property type="protein sequence ID" value="CAE8724497.1"/>
    <property type="molecule type" value="Genomic_DNA"/>
</dbReference>
<feature type="non-terminal residue" evidence="1">
    <location>
        <position position="1"/>
    </location>
</feature>
<feature type="non-terminal residue" evidence="1">
    <location>
        <position position="175"/>
    </location>
</feature>
<accession>A0A813LDH2</accession>